<protein>
    <submittedName>
        <fullName evidence="2">Uncharacterized protein</fullName>
    </submittedName>
</protein>
<accession>A0A016UFX3</accession>
<gene>
    <name evidence="2" type="primary">Acey_s0042.g515</name>
    <name evidence="2" type="ORF">Y032_0042g515</name>
</gene>
<evidence type="ECO:0000313" key="3">
    <source>
        <dbReference type="Proteomes" id="UP000024635"/>
    </source>
</evidence>
<feature type="compositionally biased region" description="Basic and acidic residues" evidence="1">
    <location>
        <begin position="201"/>
        <end position="211"/>
    </location>
</feature>
<organism evidence="2 3">
    <name type="scientific">Ancylostoma ceylanicum</name>
    <dbReference type="NCBI Taxonomy" id="53326"/>
    <lineage>
        <taxon>Eukaryota</taxon>
        <taxon>Metazoa</taxon>
        <taxon>Ecdysozoa</taxon>
        <taxon>Nematoda</taxon>
        <taxon>Chromadorea</taxon>
        <taxon>Rhabditida</taxon>
        <taxon>Rhabditina</taxon>
        <taxon>Rhabditomorpha</taxon>
        <taxon>Strongyloidea</taxon>
        <taxon>Ancylostomatidae</taxon>
        <taxon>Ancylostomatinae</taxon>
        <taxon>Ancylostoma</taxon>
    </lineage>
</organism>
<evidence type="ECO:0000313" key="2">
    <source>
        <dbReference type="EMBL" id="EYC13767.1"/>
    </source>
</evidence>
<evidence type="ECO:0000256" key="1">
    <source>
        <dbReference type="SAM" id="MobiDB-lite"/>
    </source>
</evidence>
<dbReference type="Proteomes" id="UP000024635">
    <property type="component" value="Unassembled WGS sequence"/>
</dbReference>
<proteinExistence type="predicted"/>
<feature type="region of interest" description="Disordered" evidence="1">
    <location>
        <begin position="195"/>
        <end position="220"/>
    </location>
</feature>
<sequence>MEIPVIKKSSRGLFNKWDLHLSAYMMHGRLCAHSSNIDMAVPSDLLNRWFRSARDPDPKHGVTRWLYQDSVCSFHAVHYTEQNNTSPTQSPAVVSGGWARSFASATVAPAARSFASATVAPPAAPCSPALPWPISAANVTVQVFLCQGVRKTSGYGSALADQFSKRHSTRPPWPIREKNSSMPVRLGQALGKTNGCGSADGEVRKAPEHQPTKGGWVHPDPAVDVASGYWSADAEVRKSRHTGTR</sequence>
<comment type="caution">
    <text evidence="2">The sequence shown here is derived from an EMBL/GenBank/DDBJ whole genome shotgun (WGS) entry which is preliminary data.</text>
</comment>
<keyword evidence="3" id="KW-1185">Reference proteome</keyword>
<reference evidence="3" key="1">
    <citation type="journal article" date="2015" name="Nat. Genet.">
        <title>The genome and transcriptome of the zoonotic hookworm Ancylostoma ceylanicum identify infection-specific gene families.</title>
        <authorList>
            <person name="Schwarz E.M."/>
            <person name="Hu Y."/>
            <person name="Antoshechkin I."/>
            <person name="Miller M.M."/>
            <person name="Sternberg P.W."/>
            <person name="Aroian R.V."/>
        </authorList>
    </citation>
    <scope>NUCLEOTIDE SEQUENCE</scope>
    <source>
        <strain evidence="3">HY135</strain>
    </source>
</reference>
<dbReference type="AlphaFoldDB" id="A0A016UFX3"/>
<dbReference type="EMBL" id="JARK01001378">
    <property type="protein sequence ID" value="EYC13767.1"/>
    <property type="molecule type" value="Genomic_DNA"/>
</dbReference>
<name>A0A016UFX3_9BILA</name>